<accession>A0A5S4VMW4</accession>
<dbReference type="AlphaFoldDB" id="A0A5S4VMW4"/>
<dbReference type="Proteomes" id="UP000324325">
    <property type="component" value="Unassembled WGS sequence"/>
</dbReference>
<reference evidence="1 2" key="2">
    <citation type="submission" date="2019-09" db="EMBL/GenBank/DDBJ databases">
        <title>Strain-level analysis of Eubacterium rectale using genomes from metagenomes.</title>
        <authorList>
            <person name="Karcher N."/>
            <person name="Segata N."/>
        </authorList>
    </citation>
    <scope>NUCLEOTIDE SEQUENCE [LARGE SCALE GENOMIC DNA]</scope>
    <source>
        <strain evidence="1 2">L2-21</strain>
    </source>
</reference>
<dbReference type="EMBL" id="VSTG01000004">
    <property type="protein sequence ID" value="TYL58975.1"/>
    <property type="molecule type" value="Genomic_DNA"/>
</dbReference>
<comment type="caution">
    <text evidence="1">The sequence shown here is derived from an EMBL/GenBank/DDBJ whole genome shotgun (WGS) entry which is preliminary data.</text>
</comment>
<evidence type="ECO:0000313" key="2">
    <source>
        <dbReference type="Proteomes" id="UP000324325"/>
    </source>
</evidence>
<dbReference type="RefSeq" id="WP_148884967.1">
    <property type="nucleotide sequence ID" value="NZ_DAWECY010000001.1"/>
</dbReference>
<name>A0A5S4VMW4_9FIRM</name>
<gene>
    <name evidence="1" type="ORF">FYL37_04470</name>
</gene>
<evidence type="ECO:0000313" key="1">
    <source>
        <dbReference type="EMBL" id="TYL58975.1"/>
    </source>
</evidence>
<protein>
    <submittedName>
        <fullName evidence="1">Uncharacterized protein</fullName>
    </submittedName>
</protein>
<sequence length="325" mass="38168">MNNYEKKEKIIDEAKKETDTKLTDSIANESIKQIQKNQNKILESFQPILEKQTNMKVGLENFKKSLGMSVSKWNQMQEVIKILKKSFKFSHNIEVGEFSKAIYRMTAEFSEVIRKIKIPSISEKKKQELLEIHRLWGHYGWTINPCADEETLFSSMPANKKDADIMALKQCPNKIMEQIFEVLLENKRTKKTDFREAVFDYRHKQYKSCAFILFALIDAILIRLQKKSTLDGKRRNVGLSAVRDAKKRTEIDVNTEVLYTALFCTNLFACLQKVFESGNDFRKQPEVINRNFLDHGMLTRKVTKKDCMQLFLLYYNMLKLLELIY</sequence>
<reference evidence="1 2" key="1">
    <citation type="submission" date="2019-08" db="EMBL/GenBank/DDBJ databases">
        <authorList>
            <person name="Duncan S."/>
            <person name="Walker A."/>
        </authorList>
    </citation>
    <scope>NUCLEOTIDE SEQUENCE [LARGE SCALE GENOMIC DNA]</scope>
    <source>
        <strain evidence="1 2">L2-21</strain>
    </source>
</reference>
<organism evidence="1 2">
    <name type="scientific">Agathobacter rectalis</name>
    <dbReference type="NCBI Taxonomy" id="39491"/>
    <lineage>
        <taxon>Bacteria</taxon>
        <taxon>Bacillati</taxon>
        <taxon>Bacillota</taxon>
        <taxon>Clostridia</taxon>
        <taxon>Lachnospirales</taxon>
        <taxon>Lachnospiraceae</taxon>
        <taxon>Agathobacter</taxon>
    </lineage>
</organism>
<proteinExistence type="predicted"/>